<evidence type="ECO:0000313" key="1">
    <source>
        <dbReference type="EMBL" id="CAD9043322.1"/>
    </source>
</evidence>
<gene>
    <name evidence="1" type="ORF">EGYM00392_LOCUS54505</name>
</gene>
<organism evidence="1">
    <name type="scientific">Eutreptiella gymnastica</name>
    <dbReference type="NCBI Taxonomy" id="73025"/>
    <lineage>
        <taxon>Eukaryota</taxon>
        <taxon>Discoba</taxon>
        <taxon>Euglenozoa</taxon>
        <taxon>Euglenida</taxon>
        <taxon>Spirocuta</taxon>
        <taxon>Euglenophyceae</taxon>
        <taxon>Eutreptiales</taxon>
        <taxon>Eutreptiaceae</taxon>
        <taxon>Eutreptiella</taxon>
    </lineage>
</organism>
<sequence>MDVCCKQCGSNHAVQVGHHAQQYTPHSVLLSMLCLHCKPCSARTITSGSQNWTTLLGVTVQGPKTGLIETTVGLIVPLRALQYCISPTQGSDDVQTQGGTN</sequence>
<protein>
    <submittedName>
        <fullName evidence="1">Uncharacterized protein</fullName>
    </submittedName>
</protein>
<accession>A0A7S1JGG0</accession>
<proteinExistence type="predicted"/>
<reference evidence="1" key="1">
    <citation type="submission" date="2021-01" db="EMBL/GenBank/DDBJ databases">
        <authorList>
            <person name="Corre E."/>
            <person name="Pelletier E."/>
            <person name="Niang G."/>
            <person name="Scheremetjew M."/>
            <person name="Finn R."/>
            <person name="Kale V."/>
            <person name="Holt S."/>
            <person name="Cochrane G."/>
            <person name="Meng A."/>
            <person name="Brown T."/>
            <person name="Cohen L."/>
        </authorList>
    </citation>
    <scope>NUCLEOTIDE SEQUENCE</scope>
    <source>
        <strain evidence="1">NIES-381</strain>
    </source>
</reference>
<dbReference type="EMBL" id="HBGA01149938">
    <property type="protein sequence ID" value="CAD9043322.1"/>
    <property type="molecule type" value="Transcribed_RNA"/>
</dbReference>
<dbReference type="AlphaFoldDB" id="A0A7S1JGG0"/>
<name>A0A7S1JGG0_9EUGL</name>